<evidence type="ECO:0000259" key="7">
    <source>
        <dbReference type="Pfam" id="PF05175"/>
    </source>
</evidence>
<evidence type="ECO:0000256" key="2">
    <source>
        <dbReference type="ARBA" id="ARBA00022552"/>
    </source>
</evidence>
<keyword evidence="4 6" id="KW-0808">Transferase</keyword>
<dbReference type="InterPro" id="IPR007848">
    <property type="entry name" value="Small_mtfrase_dom"/>
</dbReference>
<keyword evidence="10" id="KW-1185">Reference proteome</keyword>
<organism evidence="9 10">
    <name type="scientific">Methylomicrobium album BG8</name>
    <dbReference type="NCBI Taxonomy" id="686340"/>
    <lineage>
        <taxon>Bacteria</taxon>
        <taxon>Pseudomonadati</taxon>
        <taxon>Pseudomonadota</taxon>
        <taxon>Gammaproteobacteria</taxon>
        <taxon>Methylococcales</taxon>
        <taxon>Methylococcaceae</taxon>
        <taxon>Methylomicrobium</taxon>
    </lineage>
</organism>
<proteinExistence type="inferred from homology"/>
<evidence type="ECO:0000313" key="9">
    <source>
        <dbReference type="EMBL" id="EIC31331.1"/>
    </source>
</evidence>
<keyword evidence="2 6" id="KW-0698">rRNA processing</keyword>
<evidence type="ECO:0000256" key="6">
    <source>
        <dbReference type="HAMAP-Rule" id="MF_01859"/>
    </source>
</evidence>
<evidence type="ECO:0000256" key="5">
    <source>
        <dbReference type="ARBA" id="ARBA00022691"/>
    </source>
</evidence>
<keyword evidence="5 6" id="KW-0949">S-adenosyl-L-methionine</keyword>
<reference evidence="9 10" key="1">
    <citation type="journal article" date="2013" name="Genome Announc.">
        <title>Genome Sequence of the Obligate Gammaproteobacterial Methanotroph Methylomicrobium album Strain BG8.</title>
        <authorList>
            <person name="Kits K.D."/>
            <person name="Kalyuzhnaya M.G."/>
            <person name="Klotz M.G."/>
            <person name="Jetten M.S."/>
            <person name="Op den Camp H.J."/>
            <person name="Vuilleumier S."/>
            <person name="Bringel F."/>
            <person name="Dispirito A.A."/>
            <person name="Murrell J.C."/>
            <person name="Bruce D."/>
            <person name="Cheng J.F."/>
            <person name="Copeland A."/>
            <person name="Goodwin L."/>
            <person name="Hauser L."/>
            <person name="Lajus A."/>
            <person name="Land M.L."/>
            <person name="Lapidus A."/>
            <person name="Lucas S."/>
            <person name="Medigue C."/>
            <person name="Pitluck S."/>
            <person name="Woyke T."/>
            <person name="Zeytun A."/>
            <person name="Stein L.Y."/>
        </authorList>
    </citation>
    <scope>NUCLEOTIDE SEQUENCE [LARGE SCALE GENOMIC DNA]</scope>
    <source>
        <strain evidence="9 10">BG8</strain>
    </source>
</reference>
<dbReference type="PIRSF" id="PIRSF037565">
    <property type="entry name" value="RRNA_m2G_Mtase_RsmD_prd"/>
    <property type="match status" value="1"/>
</dbReference>
<dbReference type="InterPro" id="IPR002052">
    <property type="entry name" value="DNA_methylase_N6_adenine_CS"/>
</dbReference>
<dbReference type="CDD" id="cd02440">
    <property type="entry name" value="AdoMet_MTases"/>
    <property type="match status" value="1"/>
</dbReference>
<dbReference type="Proteomes" id="UP000005090">
    <property type="component" value="Chromosome"/>
</dbReference>
<dbReference type="Pfam" id="PF26049">
    <property type="entry name" value="RLMG_N"/>
    <property type="match status" value="1"/>
</dbReference>
<feature type="domain" description="RlmG N-terminal" evidence="8">
    <location>
        <begin position="3"/>
        <end position="179"/>
    </location>
</feature>
<dbReference type="Gene3D" id="3.40.50.150">
    <property type="entry name" value="Vaccinia Virus protein VP39"/>
    <property type="match status" value="2"/>
</dbReference>
<dbReference type="SUPFAM" id="SSF53335">
    <property type="entry name" value="S-adenosyl-L-methionine-dependent methyltransferases"/>
    <property type="match status" value="1"/>
</dbReference>
<comment type="subcellular location">
    <subcellularLocation>
        <location evidence="6">Cytoplasm</location>
    </subcellularLocation>
</comment>
<dbReference type="InterPro" id="IPR017237">
    <property type="entry name" value="RLMG"/>
</dbReference>
<evidence type="ECO:0000256" key="3">
    <source>
        <dbReference type="ARBA" id="ARBA00022603"/>
    </source>
</evidence>
<dbReference type="eggNOG" id="COG2813">
    <property type="taxonomic scope" value="Bacteria"/>
</dbReference>
<evidence type="ECO:0000313" key="10">
    <source>
        <dbReference type="Proteomes" id="UP000005090"/>
    </source>
</evidence>
<comment type="similarity">
    <text evidence="6">Belongs to the methyltransferase superfamily. RlmG family.</text>
</comment>
<dbReference type="Pfam" id="PF05175">
    <property type="entry name" value="MTS"/>
    <property type="match status" value="1"/>
</dbReference>
<dbReference type="InterPro" id="IPR029063">
    <property type="entry name" value="SAM-dependent_MTases_sf"/>
</dbReference>
<dbReference type="GO" id="GO:0005737">
    <property type="term" value="C:cytoplasm"/>
    <property type="evidence" value="ECO:0007669"/>
    <property type="project" value="UniProtKB-SubCell"/>
</dbReference>
<dbReference type="PROSITE" id="PS00092">
    <property type="entry name" value="N6_MTASE"/>
    <property type="match status" value="1"/>
</dbReference>
<dbReference type="InterPro" id="IPR058679">
    <property type="entry name" value="RlmG_N"/>
</dbReference>
<name>H8GHL3_METAL</name>
<gene>
    <name evidence="6" type="primary">rlmG</name>
    <name evidence="9" type="ORF">Metal_3684</name>
</gene>
<dbReference type="AlphaFoldDB" id="H8GHL3"/>
<dbReference type="PANTHER" id="PTHR47816:SF5">
    <property type="entry name" value="RIBOSOMAL RNA LARGE SUBUNIT METHYLTRANSFERASE G"/>
    <property type="match status" value="1"/>
</dbReference>
<comment type="catalytic activity">
    <reaction evidence="6">
        <text>guanosine(1835) in 23S rRNA + S-adenosyl-L-methionine = N(2)-methylguanosine(1835) in 23S rRNA + S-adenosyl-L-homocysteine + H(+)</text>
        <dbReference type="Rhea" id="RHEA:42744"/>
        <dbReference type="Rhea" id="RHEA-COMP:10217"/>
        <dbReference type="Rhea" id="RHEA-COMP:10218"/>
        <dbReference type="ChEBI" id="CHEBI:15378"/>
        <dbReference type="ChEBI" id="CHEBI:57856"/>
        <dbReference type="ChEBI" id="CHEBI:59789"/>
        <dbReference type="ChEBI" id="CHEBI:74269"/>
        <dbReference type="ChEBI" id="CHEBI:74481"/>
        <dbReference type="EC" id="2.1.1.174"/>
    </reaction>
</comment>
<dbReference type="HAMAP" id="MF_01859">
    <property type="entry name" value="23SrRNA_methyltr_G"/>
    <property type="match status" value="1"/>
</dbReference>
<feature type="domain" description="Methyltransferase small" evidence="7">
    <location>
        <begin position="201"/>
        <end position="371"/>
    </location>
</feature>
<dbReference type="STRING" id="686340.Metal_3684"/>
<sequence>MLFNCPQGAFDLIRLPLRPNELLQPFDAADEYLLTHLAEQGLPKAGSRVLIVNDSFGALAVALSDYRPDAVSDSFLSHRATEINLEKNGKTRDSTRLLHSLEPLQGSYDLVLIKIPKTLGLLEHQLISLHGHLQPDAQVILAGMVKMLPGSVWQLAERLLGPTTTALARKKAKLIFAKPIPRDDPPPNPYPVRYRLENTGFRIVNHANVFSRDSLDIGTRFFLRHLPEGLGRSEIVDLGCGNGVVGLIAARRNPEAVLHFIDESYMAVASAKENFEAAFGTERKATFQAGDGLKAFASESADLILCNPPFHQQYLQGDQIAVGMFRDAKRVLRRDGELWVIGNRHLNYHAVLDRLFGGCSGVAANPKFVIHKTRKRR</sequence>
<comment type="function">
    <text evidence="6">Specifically methylates the guanine in position 1835 (m2G1835) of 23S rRNA.</text>
</comment>
<evidence type="ECO:0000256" key="1">
    <source>
        <dbReference type="ARBA" id="ARBA00022490"/>
    </source>
</evidence>
<evidence type="ECO:0000259" key="8">
    <source>
        <dbReference type="Pfam" id="PF26049"/>
    </source>
</evidence>
<dbReference type="GO" id="GO:0003676">
    <property type="term" value="F:nucleic acid binding"/>
    <property type="evidence" value="ECO:0007669"/>
    <property type="project" value="InterPro"/>
</dbReference>
<dbReference type="EC" id="2.1.1.174" evidence="6"/>
<dbReference type="HOGENOM" id="CLU_040288_4_0_6"/>
<dbReference type="PANTHER" id="PTHR47816">
    <property type="entry name" value="RIBOSOMAL RNA SMALL SUBUNIT METHYLTRANSFERASE C"/>
    <property type="match status" value="1"/>
</dbReference>
<accession>H8GHL3</accession>
<dbReference type="GO" id="GO:0052916">
    <property type="term" value="F:23S rRNA (guanine(1835)-N(2))-methyltransferase activity"/>
    <property type="evidence" value="ECO:0007669"/>
    <property type="project" value="UniProtKB-EC"/>
</dbReference>
<dbReference type="RefSeq" id="WP_005374628.1">
    <property type="nucleotide sequence ID" value="NZ_CM001475.1"/>
</dbReference>
<protein>
    <recommendedName>
        <fullName evidence="6">Ribosomal RNA large subunit methyltransferase G</fullName>
        <ecNumber evidence="6">2.1.1.174</ecNumber>
    </recommendedName>
    <alternativeName>
        <fullName evidence="6">23S rRNA m2G1835 methyltransferase</fullName>
    </alternativeName>
    <alternativeName>
        <fullName evidence="6">rRNA (guanine-N(2)-)-methyltransferase RlmG</fullName>
    </alternativeName>
</protein>
<keyword evidence="3 6" id="KW-0489">Methyltransferase</keyword>
<dbReference type="EMBL" id="CM001475">
    <property type="protein sequence ID" value="EIC31331.1"/>
    <property type="molecule type" value="Genomic_DNA"/>
</dbReference>
<dbReference type="InterPro" id="IPR046977">
    <property type="entry name" value="RsmC/RlmG"/>
</dbReference>
<evidence type="ECO:0000256" key="4">
    <source>
        <dbReference type="ARBA" id="ARBA00022679"/>
    </source>
</evidence>
<keyword evidence="1 6" id="KW-0963">Cytoplasm</keyword>